<dbReference type="InterPro" id="IPR018201">
    <property type="entry name" value="Ketoacyl_synth_AS"/>
</dbReference>
<sequence>MIYFSAVGMVNALGNNNAQIAASLKTGVAPGMTVQEGWLTEDRPVWLGSVTGELPAIPAGLSVHRSRNNQLLMAALAQIEAPLNDAVARYGRDRVAIVMGTSTSGIAEGEDAVRHLQQHGEFPAGYDYQQQELGDPSQFMAQLLDLSGPAYTLSTACSSSAKAIISGKRLIESGLADAALVGGADSLCRMPVNGFNSLGSYSRGHCTPFGQNRDGINIGEASALILLTREPADVALLGGGESSDAWHMSAPHPEGLGAERAIHMALEQAGLCPDDVGYINAHGTATPLNDQVEAAVIHRLFGNRTPCSSTKHLTGHTLGAAGATEAALSWLILSQHLALPRQDFSVTARDSSLPDIRLVETAEMAQKPVILSNSFAFGGNNASLVIGRPS</sequence>
<dbReference type="NCBIfam" id="NF006618">
    <property type="entry name" value="PRK09185.1"/>
    <property type="match status" value="1"/>
</dbReference>
<comment type="similarity">
    <text evidence="2 4">Belongs to the thiolase-like superfamily. Beta-ketoacyl-ACP synthases family.</text>
</comment>
<name>A0ABS6LBM7_9GAMM</name>
<organism evidence="6 7">
    <name type="scientific">Rahnella ecdela</name>
    <dbReference type="NCBI Taxonomy" id="2816250"/>
    <lineage>
        <taxon>Bacteria</taxon>
        <taxon>Pseudomonadati</taxon>
        <taxon>Pseudomonadota</taxon>
        <taxon>Gammaproteobacteria</taxon>
        <taxon>Enterobacterales</taxon>
        <taxon>Yersiniaceae</taxon>
        <taxon>Rahnella</taxon>
    </lineage>
</organism>
<evidence type="ECO:0000256" key="1">
    <source>
        <dbReference type="ARBA" id="ARBA00005194"/>
    </source>
</evidence>
<dbReference type="Pfam" id="PF02801">
    <property type="entry name" value="Ketoacyl-synt_C"/>
    <property type="match status" value="1"/>
</dbReference>
<dbReference type="EMBL" id="JAFMOY010000111">
    <property type="protein sequence ID" value="MBU9844342.1"/>
    <property type="molecule type" value="Genomic_DNA"/>
</dbReference>
<dbReference type="PROSITE" id="PS52004">
    <property type="entry name" value="KS3_2"/>
    <property type="match status" value="1"/>
</dbReference>
<gene>
    <name evidence="6" type="ORF">J1784_04845</name>
</gene>
<evidence type="ECO:0000313" key="6">
    <source>
        <dbReference type="EMBL" id="MBU9844342.1"/>
    </source>
</evidence>
<dbReference type="InterPro" id="IPR014031">
    <property type="entry name" value="Ketoacyl_synth_C"/>
</dbReference>
<dbReference type="Pfam" id="PF00109">
    <property type="entry name" value="ketoacyl-synt"/>
    <property type="match status" value="1"/>
</dbReference>
<keyword evidence="3 4" id="KW-0808">Transferase</keyword>
<dbReference type="InterPro" id="IPR020841">
    <property type="entry name" value="PKS_Beta-ketoAc_synthase_dom"/>
</dbReference>
<evidence type="ECO:0000256" key="2">
    <source>
        <dbReference type="ARBA" id="ARBA00008467"/>
    </source>
</evidence>
<keyword evidence="7" id="KW-1185">Reference proteome</keyword>
<evidence type="ECO:0000259" key="5">
    <source>
        <dbReference type="PROSITE" id="PS52004"/>
    </source>
</evidence>
<dbReference type="InterPro" id="IPR000794">
    <property type="entry name" value="Beta-ketoacyl_synthase"/>
</dbReference>
<evidence type="ECO:0000256" key="3">
    <source>
        <dbReference type="ARBA" id="ARBA00022679"/>
    </source>
</evidence>
<accession>A0ABS6LBM7</accession>
<dbReference type="InterPro" id="IPR014030">
    <property type="entry name" value="Ketoacyl_synth_N"/>
</dbReference>
<dbReference type="RefSeq" id="WP_217148263.1">
    <property type="nucleotide sequence ID" value="NZ_JAFMOY010000111.1"/>
</dbReference>
<dbReference type="PANTHER" id="PTHR11712:SF320">
    <property type="entry name" value="BETA-KETOACYL SYNTHASE"/>
    <property type="match status" value="1"/>
</dbReference>
<feature type="domain" description="Ketosynthase family 3 (KS3)" evidence="5">
    <location>
        <begin position="1"/>
        <end position="388"/>
    </location>
</feature>
<comment type="caution">
    <text evidence="6">The sequence shown here is derived from an EMBL/GenBank/DDBJ whole genome shotgun (WGS) entry which is preliminary data.</text>
</comment>
<dbReference type="CDD" id="cd00834">
    <property type="entry name" value="KAS_I_II"/>
    <property type="match status" value="1"/>
</dbReference>
<dbReference type="PANTHER" id="PTHR11712">
    <property type="entry name" value="POLYKETIDE SYNTHASE-RELATED"/>
    <property type="match status" value="1"/>
</dbReference>
<dbReference type="SMART" id="SM00825">
    <property type="entry name" value="PKS_KS"/>
    <property type="match status" value="1"/>
</dbReference>
<evidence type="ECO:0000256" key="4">
    <source>
        <dbReference type="RuleBase" id="RU003694"/>
    </source>
</evidence>
<protein>
    <submittedName>
        <fullName evidence="6">Beta-ketoacyl-[acyl-carrier-protein] synthase family protein</fullName>
    </submittedName>
</protein>
<evidence type="ECO:0000313" key="7">
    <source>
        <dbReference type="Proteomes" id="UP000739284"/>
    </source>
</evidence>
<reference evidence="6 7" key="1">
    <citation type="submission" date="2021-03" db="EMBL/GenBank/DDBJ databases">
        <title>Five novel Rahnella species.</title>
        <authorList>
            <person name="Brady C."/>
            <person name="Asselin J."/>
            <person name="Beer S."/>
            <person name="Bruberg M.B."/>
            <person name="Crampton B."/>
            <person name="Venter S."/>
            <person name="Arnold D."/>
            <person name="Denman S."/>
        </authorList>
    </citation>
    <scope>NUCLEOTIDE SEQUENCE [LARGE SCALE GENOMIC DNA]</scope>
    <source>
        <strain evidence="6 7">FRB 231</strain>
    </source>
</reference>
<dbReference type="PROSITE" id="PS00606">
    <property type="entry name" value="KS3_1"/>
    <property type="match status" value="1"/>
</dbReference>
<comment type="pathway">
    <text evidence="1">Lipid metabolism; fatty acid biosynthesis.</text>
</comment>
<proteinExistence type="inferred from homology"/>
<dbReference type="Proteomes" id="UP000739284">
    <property type="component" value="Unassembled WGS sequence"/>
</dbReference>